<dbReference type="OrthoDB" id="5213076at2759"/>
<evidence type="ECO:0000313" key="1">
    <source>
        <dbReference type="EMBL" id="POS74893.1"/>
    </source>
</evidence>
<comment type="caution">
    <text evidence="1">The sequence shown here is derived from an EMBL/GenBank/DDBJ whole genome shotgun (WGS) entry which is preliminary data.</text>
</comment>
<reference evidence="1" key="1">
    <citation type="submission" date="2017-09" db="EMBL/GenBank/DDBJ databases">
        <title>Polyketide synthases of a Diaporthe helianthi virulent isolate.</title>
        <authorList>
            <person name="Baroncelli R."/>
        </authorList>
    </citation>
    <scope>NUCLEOTIDE SEQUENCE [LARGE SCALE GENOMIC DNA]</scope>
    <source>
        <strain evidence="1">7/96</strain>
    </source>
</reference>
<dbReference type="InParanoid" id="A0A2P5HXB0"/>
<name>A0A2P5HXB0_DIAHE</name>
<accession>A0A2P5HXB0</accession>
<organism evidence="1 2">
    <name type="scientific">Diaporthe helianthi</name>
    <dbReference type="NCBI Taxonomy" id="158607"/>
    <lineage>
        <taxon>Eukaryota</taxon>
        <taxon>Fungi</taxon>
        <taxon>Dikarya</taxon>
        <taxon>Ascomycota</taxon>
        <taxon>Pezizomycotina</taxon>
        <taxon>Sordariomycetes</taxon>
        <taxon>Sordariomycetidae</taxon>
        <taxon>Diaporthales</taxon>
        <taxon>Diaporthaceae</taxon>
        <taxon>Diaporthe</taxon>
    </lineage>
</organism>
<protein>
    <submittedName>
        <fullName evidence="1">Uncharacterized protein</fullName>
    </submittedName>
</protein>
<dbReference type="Gene3D" id="3.30.40.10">
    <property type="entry name" value="Zinc/RING finger domain, C3HC4 (zinc finger)"/>
    <property type="match status" value="1"/>
</dbReference>
<keyword evidence="2" id="KW-1185">Reference proteome</keyword>
<proteinExistence type="predicted"/>
<dbReference type="SUPFAM" id="SSF57850">
    <property type="entry name" value="RING/U-box"/>
    <property type="match status" value="1"/>
</dbReference>
<evidence type="ECO:0000313" key="2">
    <source>
        <dbReference type="Proteomes" id="UP000094444"/>
    </source>
</evidence>
<dbReference type="EMBL" id="MAVT02000562">
    <property type="protein sequence ID" value="POS74893.1"/>
    <property type="molecule type" value="Genomic_DNA"/>
</dbReference>
<dbReference type="InterPro" id="IPR013083">
    <property type="entry name" value="Znf_RING/FYVE/PHD"/>
</dbReference>
<dbReference type="AlphaFoldDB" id="A0A2P5HXB0"/>
<gene>
    <name evidence="1" type="ORF">DHEL01_v206719</name>
</gene>
<sequence length="618" mass="71514">MAVWQERRCIRLRRVYLDCGDEIEKIVRCSLPYYWLNNRADDAESPPEPAQLFDKKQPNQPSAAYFGCFDCLDEIEEQYSLSCPDCSGQGSVHSDRDLVSRVAVKSGRDNNQAYELMKKNYHRYLNNFLQYWPLHTTYLSQMMMYFRLRRRVAEVQANQMPPDHPIWLEAIGDIGPNLWCGPDKMLENLMDKLLAELKCRQETTHPPPDAGLEWDAKETHLSEHIPALNNVSTALRRQLALDLETSLRVWLKMILAPERADDFDYGDGSSAMYDEQTFSSEAETYGEYMWAFRSEDIQGPYNQGKGPYDILEFVPQFQRETMEARMNLLSNDLLDELTRAEIEAPRGDPSLLGRRNPQTYQQHEDFITHTIGFIFQLLALDTGLSNERMVEIGRLFHSLLMEPWYEIYGHPELPSIPERGVGYLPLGHETDNAELRSILLDLVDQETRGGSDLPPELNWWWEKHAYHAVLPPGGIRQTVNLTWGLVYSNASHLWMTFYKNWLQVLANVDLSHEKMTQEELDDALDKDCPICGDHYDVNHEFNCPVYYGCPNGHVLDLKCYTTLSLTPTRPYNRLQADRFCPSCRAVISYAEDVSSDILADMQFMPTLETRLDDGSFRR</sequence>
<dbReference type="Proteomes" id="UP000094444">
    <property type="component" value="Unassembled WGS sequence"/>
</dbReference>